<keyword evidence="2" id="KW-1185">Reference proteome</keyword>
<protein>
    <submittedName>
        <fullName evidence="1">Uncharacterized protein</fullName>
    </submittedName>
</protein>
<dbReference type="AlphaFoldDB" id="A0A8G0L6G6"/>
<dbReference type="Proteomes" id="UP000826661">
    <property type="component" value="Chromosome I"/>
</dbReference>
<dbReference type="EMBL" id="CP075864">
    <property type="protein sequence ID" value="QYS94204.1"/>
    <property type="molecule type" value="Genomic_DNA"/>
</dbReference>
<accession>A0A8G0L6G6</accession>
<sequence>MREVSTTIWESFLAAGAWTALTAHRAARGDAASWPFPLMSQASLWCCFLVHRHFPLIVRQAGRQPHVVVVVIIHGSGKNSKTATAISGWGPSRHAHAMPMAVR</sequence>
<name>A0A8G0L6G6_9HYPO</name>
<organism evidence="1 2">
    <name type="scientific">Trichoderma simmonsii</name>
    <dbReference type="NCBI Taxonomy" id="1491479"/>
    <lineage>
        <taxon>Eukaryota</taxon>
        <taxon>Fungi</taxon>
        <taxon>Dikarya</taxon>
        <taxon>Ascomycota</taxon>
        <taxon>Pezizomycotina</taxon>
        <taxon>Sordariomycetes</taxon>
        <taxon>Hypocreomycetidae</taxon>
        <taxon>Hypocreales</taxon>
        <taxon>Hypocreaceae</taxon>
        <taxon>Trichoderma</taxon>
    </lineage>
</organism>
<proteinExistence type="predicted"/>
<gene>
    <name evidence="1" type="ORF">H0G86_001547</name>
</gene>
<evidence type="ECO:0000313" key="1">
    <source>
        <dbReference type="EMBL" id="QYS94204.1"/>
    </source>
</evidence>
<reference evidence="1 2" key="1">
    <citation type="journal article" date="2021" name="BMC Genomics">
        <title>Telomere-to-telomere genome assembly of asparaginase-producing Trichoderma simmonsii.</title>
        <authorList>
            <person name="Chung D."/>
            <person name="Kwon Y.M."/>
            <person name="Yang Y."/>
        </authorList>
    </citation>
    <scope>NUCLEOTIDE SEQUENCE [LARGE SCALE GENOMIC DNA]</scope>
    <source>
        <strain evidence="1 2">GH-Sj1</strain>
    </source>
</reference>
<evidence type="ECO:0000313" key="2">
    <source>
        <dbReference type="Proteomes" id="UP000826661"/>
    </source>
</evidence>